<gene>
    <name evidence="2" type="ORF">GO495_26715</name>
</gene>
<evidence type="ECO:0000313" key="3">
    <source>
        <dbReference type="Proteomes" id="UP000468388"/>
    </source>
</evidence>
<evidence type="ECO:0000256" key="1">
    <source>
        <dbReference type="SAM" id="Phobius"/>
    </source>
</evidence>
<keyword evidence="1" id="KW-1133">Transmembrane helix</keyword>
<keyword evidence="1" id="KW-0812">Transmembrane</keyword>
<dbReference type="OrthoDB" id="952577at2"/>
<accession>A0A6N8JIN1</accession>
<keyword evidence="1" id="KW-0472">Membrane</keyword>
<protein>
    <recommendedName>
        <fullName evidence="4">Anti-sigma factor</fullName>
    </recommendedName>
</protein>
<evidence type="ECO:0000313" key="2">
    <source>
        <dbReference type="EMBL" id="MVT44216.1"/>
    </source>
</evidence>
<organism evidence="2 3">
    <name type="scientific">Chitinophaga oryziterrae</name>
    <dbReference type="NCBI Taxonomy" id="1031224"/>
    <lineage>
        <taxon>Bacteria</taxon>
        <taxon>Pseudomonadati</taxon>
        <taxon>Bacteroidota</taxon>
        <taxon>Chitinophagia</taxon>
        <taxon>Chitinophagales</taxon>
        <taxon>Chitinophagaceae</taxon>
        <taxon>Chitinophaga</taxon>
    </lineage>
</organism>
<comment type="caution">
    <text evidence="2">The sequence shown here is derived from an EMBL/GenBank/DDBJ whole genome shotgun (WGS) entry which is preliminary data.</text>
</comment>
<dbReference type="EMBL" id="WRXO01000010">
    <property type="protein sequence ID" value="MVT44216.1"/>
    <property type="molecule type" value="Genomic_DNA"/>
</dbReference>
<sequence>MDLEDYIESGIIESYLLGLATREEVVMFERMRNIYPQLNGEIATMEYKLQKLGEEGGIAPPAQVWNRIAERIQWEEVSTKTGTKQKQNQGHTYIIQAQNRTMTISIWWRCAFIALCVIVMALMASTFYFYRKYSQLEQRLLQIYPTSEPKSHPVVK</sequence>
<keyword evidence="3" id="KW-1185">Reference proteome</keyword>
<proteinExistence type="predicted"/>
<reference evidence="2 3" key="1">
    <citation type="submission" date="2019-12" db="EMBL/GenBank/DDBJ databases">
        <title>The draft genomic sequence of strain Chitinophaga oryziterrae JCM 16595.</title>
        <authorList>
            <person name="Zhang X."/>
        </authorList>
    </citation>
    <scope>NUCLEOTIDE SEQUENCE [LARGE SCALE GENOMIC DNA]</scope>
    <source>
        <strain evidence="2 3">JCM 16595</strain>
    </source>
</reference>
<dbReference type="RefSeq" id="WP_157303014.1">
    <property type="nucleotide sequence ID" value="NZ_BAAAZB010000021.1"/>
</dbReference>
<dbReference type="Proteomes" id="UP000468388">
    <property type="component" value="Unassembled WGS sequence"/>
</dbReference>
<evidence type="ECO:0008006" key="4">
    <source>
        <dbReference type="Google" id="ProtNLM"/>
    </source>
</evidence>
<feature type="transmembrane region" description="Helical" evidence="1">
    <location>
        <begin position="106"/>
        <end position="130"/>
    </location>
</feature>
<name>A0A6N8JIN1_9BACT</name>
<dbReference type="AlphaFoldDB" id="A0A6N8JIN1"/>